<name>A0ABR7YN02_9SPHI</name>
<evidence type="ECO:0000313" key="1">
    <source>
        <dbReference type="EMBL" id="MBD1432693.1"/>
    </source>
</evidence>
<proteinExistence type="predicted"/>
<keyword evidence="2" id="KW-1185">Reference proteome</keyword>
<sequence length="66" mass="7390">MYNGDYVGAMGHFGANYNAPKAPDWLSNKYVSGFSNIVAGHEIQNMQNALNTYQQYGFQAYIYITA</sequence>
<organism evidence="1 2">
    <name type="scientific">Sphingobacterium micropteri</name>
    <dbReference type="NCBI Taxonomy" id="2763501"/>
    <lineage>
        <taxon>Bacteria</taxon>
        <taxon>Pseudomonadati</taxon>
        <taxon>Bacteroidota</taxon>
        <taxon>Sphingobacteriia</taxon>
        <taxon>Sphingobacteriales</taxon>
        <taxon>Sphingobacteriaceae</taxon>
        <taxon>Sphingobacterium</taxon>
    </lineage>
</organism>
<dbReference type="RefSeq" id="WP_190993687.1">
    <property type="nucleotide sequence ID" value="NZ_JACOIK010000004.1"/>
</dbReference>
<comment type="caution">
    <text evidence="1">The sequence shown here is derived from an EMBL/GenBank/DDBJ whole genome shotgun (WGS) entry which is preliminary data.</text>
</comment>
<protein>
    <submittedName>
        <fullName evidence="1">Uncharacterized protein</fullName>
    </submittedName>
</protein>
<evidence type="ECO:0000313" key="2">
    <source>
        <dbReference type="Proteomes" id="UP000602759"/>
    </source>
</evidence>
<accession>A0ABR7YN02</accession>
<gene>
    <name evidence="1" type="ORF">H8B06_07650</name>
</gene>
<reference evidence="1 2" key="1">
    <citation type="submission" date="2020-08" db="EMBL/GenBank/DDBJ databases">
        <title>Sphingobacterium sp. DN00404 isolated from aquaculture water.</title>
        <authorList>
            <person name="Zhang M."/>
        </authorList>
    </citation>
    <scope>NUCLEOTIDE SEQUENCE [LARGE SCALE GENOMIC DNA]</scope>
    <source>
        <strain evidence="1 2">DN00404</strain>
    </source>
</reference>
<dbReference type="Proteomes" id="UP000602759">
    <property type="component" value="Unassembled WGS sequence"/>
</dbReference>
<dbReference type="EMBL" id="JACOIK010000004">
    <property type="protein sequence ID" value="MBD1432693.1"/>
    <property type="molecule type" value="Genomic_DNA"/>
</dbReference>